<dbReference type="Proteomes" id="UP000203886">
    <property type="component" value="Segment"/>
</dbReference>
<dbReference type="EMBL" id="KR063280">
    <property type="protein sequence ID" value="AKL88323.1"/>
    <property type="molecule type" value="Genomic_DNA"/>
</dbReference>
<name>A0A0K0NL64_9CAUD</name>
<organism evidence="1 2">
    <name type="scientific">Gordonia phage GMA6</name>
    <dbReference type="NCBI Taxonomy" id="1647285"/>
    <lineage>
        <taxon>Viruses</taxon>
        <taxon>Duplodnaviria</taxon>
        <taxon>Heunggongvirae</taxon>
        <taxon>Uroviricota</taxon>
        <taxon>Caudoviricetes</taxon>
        <taxon>Bendigovirus</taxon>
        <taxon>Bendigovirus GMA6</taxon>
    </lineage>
</organism>
<protein>
    <submittedName>
        <fullName evidence="1">Uncharacterized protein</fullName>
    </submittedName>
</protein>
<proteinExistence type="predicted"/>
<reference evidence="1 2" key="1">
    <citation type="journal article" date="2015" name="PLoS ONE">
        <title>Lysis to Kill: Evaluation of the Lytic Abilities, and Genomics of Nine Bacteriophages Infective for Gordonia spp. and Their Potential Use in Activated Sludge Foam Biocontrol.</title>
        <authorList>
            <person name="Dyson Z.A."/>
            <person name="Tucci J."/>
            <person name="Seviour R.J."/>
            <person name="Petrovski S."/>
        </authorList>
    </citation>
    <scope>NUCLEOTIDE SEQUENCE [LARGE SCALE GENOMIC DNA]</scope>
</reference>
<keyword evidence="2" id="KW-1185">Reference proteome</keyword>
<dbReference type="GeneID" id="28801092"/>
<dbReference type="Gene3D" id="2.60.120.260">
    <property type="entry name" value="Galactose-binding domain-like"/>
    <property type="match status" value="1"/>
</dbReference>
<accession>A0A0K0NL64</accession>
<gene>
    <name evidence="1" type="ORF">GMA6_42</name>
</gene>
<dbReference type="RefSeq" id="YP_009273524.1">
    <property type="nucleotide sequence ID" value="NC_030906.1"/>
</dbReference>
<sequence length="390" mass="43112">MSNEPIYSVTTERIYDKLPDVYRETDAQQDYAFKRYISSLGDILGDVDLLIERFRYRSQIELEYRKRYAQRHTRYEHPNRIANAPVLGSTSDLVDPRSADKEWLMWLGQLVGVQVGVNDTDYDTRDSIYYASAGYRAGSKDALEKAARSVLSGSRYAVALPHTKVVSGQLVPGTVWDLTMLTRQDESPSSFILLQAVNKPNLKPAGVRLYHRTYTASWDALEAALPYWNDWNTSTWGQIEMAGISYTGIAGNVITNPSFEENIDGWTASGAITLTRSGGGVDGTGYLRGDMSGTGAKAITSPTFAMTANEAWVYGFTYRCTVPSRVELMLADTVVVTTPLDATGPNEWKRLNTGIIPTDAGNYKLRIASDNGDVNTSISLDAFLVRKAAS</sequence>
<dbReference type="KEGG" id="vg:28801092"/>
<evidence type="ECO:0000313" key="2">
    <source>
        <dbReference type="Proteomes" id="UP000203886"/>
    </source>
</evidence>
<evidence type="ECO:0000313" key="1">
    <source>
        <dbReference type="EMBL" id="AKL88323.1"/>
    </source>
</evidence>